<dbReference type="AlphaFoldDB" id="A0A2K9NPC9"/>
<dbReference type="RefSeq" id="WP_102242671.1">
    <property type="nucleotide sequence ID" value="NZ_CP025704.1"/>
</dbReference>
<proteinExistence type="predicted"/>
<sequence>MKKSLSLVLILASVPSYADFGDSIAKAIFQKKVDQVYARALQCEPLEKDRKSGMDVKDWIKIQPALPGWQMLAEIEKVANDANNFARSKKTNDKIRHCLAGCYIAQKLDYQSAVLVGWYKELQDASDCSKTTSFEKKDYEATIFGARGAQSDKGCERFCKR</sequence>
<keyword evidence="2" id="KW-1185">Reference proteome</keyword>
<reference evidence="1 2" key="1">
    <citation type="submission" date="2018-01" db="EMBL/GenBank/DDBJ databases">
        <title>Complete genome sequence of Bacteriovorax stolpii DSM12778.</title>
        <authorList>
            <person name="Tang B."/>
            <person name="Chang J."/>
        </authorList>
    </citation>
    <scope>NUCLEOTIDE SEQUENCE [LARGE SCALE GENOMIC DNA]</scope>
    <source>
        <strain evidence="1 2">DSM 12778</strain>
    </source>
</reference>
<dbReference type="Proteomes" id="UP000235584">
    <property type="component" value="Chromosome"/>
</dbReference>
<gene>
    <name evidence="1" type="ORF">C0V70_04470</name>
</gene>
<evidence type="ECO:0000313" key="2">
    <source>
        <dbReference type="Proteomes" id="UP000235584"/>
    </source>
</evidence>
<protein>
    <submittedName>
        <fullName evidence="1">Uncharacterized protein</fullName>
    </submittedName>
</protein>
<organism evidence="1 2">
    <name type="scientific">Bacteriovorax stolpii</name>
    <name type="common">Bdellovibrio stolpii</name>
    <dbReference type="NCBI Taxonomy" id="960"/>
    <lineage>
        <taxon>Bacteria</taxon>
        <taxon>Pseudomonadati</taxon>
        <taxon>Bdellovibrionota</taxon>
        <taxon>Bacteriovoracia</taxon>
        <taxon>Bacteriovoracales</taxon>
        <taxon>Bacteriovoracaceae</taxon>
        <taxon>Bacteriovorax</taxon>
    </lineage>
</organism>
<name>A0A2K9NPC9_BACTC</name>
<dbReference type="KEGG" id="bsto:C0V70_04470"/>
<dbReference type="OrthoDB" id="9342634at2"/>
<dbReference type="EMBL" id="CP025704">
    <property type="protein sequence ID" value="AUN97376.1"/>
    <property type="molecule type" value="Genomic_DNA"/>
</dbReference>
<accession>A0A2K9NPC9</accession>
<evidence type="ECO:0000313" key="1">
    <source>
        <dbReference type="EMBL" id="AUN97376.1"/>
    </source>
</evidence>